<evidence type="ECO:0000313" key="2">
    <source>
        <dbReference type="Proteomes" id="UP000293345"/>
    </source>
</evidence>
<evidence type="ECO:0000313" key="1">
    <source>
        <dbReference type="EMBL" id="RXZ53678.1"/>
    </source>
</evidence>
<keyword evidence="2" id="KW-1185">Reference proteome</keyword>
<dbReference type="Proteomes" id="UP000293345">
    <property type="component" value="Unassembled WGS sequence"/>
</dbReference>
<dbReference type="EMBL" id="SDPW01000001">
    <property type="protein sequence ID" value="RXZ53678.1"/>
    <property type="molecule type" value="Genomic_DNA"/>
</dbReference>
<dbReference type="Gene3D" id="3.40.960.10">
    <property type="entry name" value="VSR Endonuclease"/>
    <property type="match status" value="1"/>
</dbReference>
<accession>A0A4Q2K037</accession>
<dbReference type="RefSeq" id="WP_129423375.1">
    <property type="nucleotide sequence ID" value="NZ_SDPW01000001.1"/>
</dbReference>
<dbReference type="AlphaFoldDB" id="A0A4Q2K037"/>
<gene>
    <name evidence="1" type="ORF">ET524_03595</name>
</gene>
<proteinExistence type="predicted"/>
<organism evidence="1 2">
    <name type="scientific">Senegalimassilia faecalis</name>
    <dbReference type="NCBI Taxonomy" id="2509433"/>
    <lineage>
        <taxon>Bacteria</taxon>
        <taxon>Bacillati</taxon>
        <taxon>Actinomycetota</taxon>
        <taxon>Coriobacteriia</taxon>
        <taxon>Coriobacteriales</taxon>
        <taxon>Coriobacteriaceae</taxon>
        <taxon>Senegalimassilia</taxon>
    </lineage>
</organism>
<protein>
    <recommendedName>
        <fullName evidence="3">DUF559 domain-containing protein</fullName>
    </recommendedName>
</protein>
<sequence>MPAIDKSCRLSFREHTAVLPARLSNLAHILPKSCTQIIPVHKPFFAAFICYDAPMTIIISHTSALRLLRLPSIDGSMFTAQMSPSAASNALDRTQPCADEISEFLARHHFPNGEKLHILIPREDARTRSALATCHVEPAALPKGALIRLSDGNCACTPAFTFQQLAAKLPLAQAVALGFELSGSYRLSPDCEKSFQARPALAAPSQLRQFAEAHHAHRGAPKGSIAARYVLGDSASPMETITAIPLVLPCRYGGYGLPAPHMNHTIQLPESAQRTCGKRYLVADLFWPEQQICMEYNSTQFHTGSEKIDSDARRQTALLDAGIQVIEVTAAQALSADGMDAIAITLAKKMGRRIRPVKSWRAAQSRMRHDLLIWHGLH</sequence>
<name>A0A4Q2K037_9ACTN</name>
<comment type="caution">
    <text evidence="1">The sequence shown here is derived from an EMBL/GenBank/DDBJ whole genome shotgun (WGS) entry which is preliminary data.</text>
</comment>
<dbReference type="OrthoDB" id="3197460at2"/>
<evidence type="ECO:0008006" key="3">
    <source>
        <dbReference type="Google" id="ProtNLM"/>
    </source>
</evidence>
<reference evidence="1 2" key="1">
    <citation type="submission" date="2019-01" db="EMBL/GenBank/DDBJ databases">
        <title>Senegalimassilia sp. nov. KGMB04484 isolated human feces.</title>
        <authorList>
            <person name="Han K.-I."/>
            <person name="Kim J.-S."/>
            <person name="Lee K.C."/>
            <person name="Suh M.K."/>
            <person name="Eom M.K."/>
            <person name="Lee J.H."/>
            <person name="Park S.-H."/>
            <person name="Kang S.W."/>
            <person name="Park J.-E."/>
            <person name="Oh B.S."/>
            <person name="Yu S.Y."/>
            <person name="Choi S.-H."/>
            <person name="Lee D.H."/>
            <person name="Yoon H."/>
            <person name="Kim B.-Y."/>
            <person name="Lee J.H."/>
            <person name="Lee J.-S."/>
        </authorList>
    </citation>
    <scope>NUCLEOTIDE SEQUENCE [LARGE SCALE GENOMIC DNA]</scope>
    <source>
        <strain evidence="1 2">KGMB04484</strain>
    </source>
</reference>